<reference evidence="2 3" key="1">
    <citation type="submission" date="2020-08" db="EMBL/GenBank/DDBJ databases">
        <title>Aphidius gifuensis genome sequencing and assembly.</title>
        <authorList>
            <person name="Du Z."/>
        </authorList>
    </citation>
    <scope>NUCLEOTIDE SEQUENCE [LARGE SCALE GENOMIC DNA]</scope>
    <source>
        <strain evidence="2">YNYX2018</strain>
        <tissue evidence="2">Adults</tissue>
    </source>
</reference>
<dbReference type="CDD" id="cd06558">
    <property type="entry name" value="crotonase-like"/>
    <property type="match status" value="1"/>
</dbReference>
<proteinExistence type="inferred from homology"/>
<keyword evidence="3" id="KW-1185">Reference proteome</keyword>
<comment type="caution">
    <text evidence="2">The sequence shown here is derived from an EMBL/GenBank/DDBJ whole genome shotgun (WGS) entry which is preliminary data.</text>
</comment>
<dbReference type="Pfam" id="PF00378">
    <property type="entry name" value="ECH_1"/>
    <property type="match status" value="1"/>
</dbReference>
<name>A0A834XXP7_APHGI</name>
<evidence type="ECO:0000313" key="2">
    <source>
        <dbReference type="EMBL" id="KAF7992716.1"/>
    </source>
</evidence>
<dbReference type="PANTHER" id="PTHR43802:SF1">
    <property type="entry name" value="IP11341P-RELATED"/>
    <property type="match status" value="1"/>
</dbReference>
<evidence type="ECO:0000313" key="3">
    <source>
        <dbReference type="Proteomes" id="UP000639338"/>
    </source>
</evidence>
<dbReference type="InterPro" id="IPR001753">
    <property type="entry name" value="Enoyl-CoA_hydra/iso"/>
</dbReference>
<dbReference type="EMBL" id="JACMRX010000003">
    <property type="protein sequence ID" value="KAF7992716.1"/>
    <property type="molecule type" value="Genomic_DNA"/>
</dbReference>
<dbReference type="AlphaFoldDB" id="A0A834XXP7"/>
<dbReference type="InterPro" id="IPR029045">
    <property type="entry name" value="ClpP/crotonase-like_dom_sf"/>
</dbReference>
<dbReference type="Proteomes" id="UP000639338">
    <property type="component" value="Unassembled WGS sequence"/>
</dbReference>
<dbReference type="Gene3D" id="3.90.226.10">
    <property type="entry name" value="2-enoyl-CoA Hydratase, Chain A, domain 1"/>
    <property type="match status" value="1"/>
</dbReference>
<gene>
    <name evidence="2" type="ORF">HCN44_005060</name>
</gene>
<dbReference type="PANTHER" id="PTHR43802">
    <property type="entry name" value="ENOYL-COA HYDRATASE"/>
    <property type="match status" value="1"/>
</dbReference>
<organism evidence="2 3">
    <name type="scientific">Aphidius gifuensis</name>
    <name type="common">Parasitoid wasp</name>
    <dbReference type="NCBI Taxonomy" id="684658"/>
    <lineage>
        <taxon>Eukaryota</taxon>
        <taxon>Metazoa</taxon>
        <taxon>Ecdysozoa</taxon>
        <taxon>Arthropoda</taxon>
        <taxon>Hexapoda</taxon>
        <taxon>Insecta</taxon>
        <taxon>Pterygota</taxon>
        <taxon>Neoptera</taxon>
        <taxon>Endopterygota</taxon>
        <taxon>Hymenoptera</taxon>
        <taxon>Apocrita</taxon>
        <taxon>Ichneumonoidea</taxon>
        <taxon>Braconidae</taxon>
        <taxon>Aphidiinae</taxon>
        <taxon>Aphidius</taxon>
    </lineage>
</organism>
<dbReference type="Gene3D" id="1.10.287.2460">
    <property type="match status" value="1"/>
</dbReference>
<dbReference type="OrthoDB" id="448450at2759"/>
<evidence type="ECO:0000256" key="1">
    <source>
        <dbReference type="ARBA" id="ARBA00005254"/>
    </source>
</evidence>
<sequence length="313" mass="33925">MLSTSRLALSLRRLLQNQFYRGLTSEAQPHIESPVQSDKEKSIVITKSGPITLFGINRTSKKNCLDSIAVEELSDALNTFDENDETGIGIIHGIGGTFCSGFDLDEIAKSNGNFDNLPHFSSLFSKSVLTKKPLIASISGYAVGMGFELALMCDIRIVEESSRLGFLNKRFGIPIMCGGTVRLPAMVGYSRAMDLILSGRELTSEDAVNWGIATRAVACGAALGQCITLAHSIVKYPRAASDADRASLNYAVFGSKPIEDLLEFEKTNATDGLLDEGIKGAQRFVDGFGRHGKASNMNTTNVRKFKQLEDDVL</sequence>
<comment type="similarity">
    <text evidence="1">Belongs to the enoyl-CoA hydratase/isomerase family.</text>
</comment>
<evidence type="ECO:0008006" key="4">
    <source>
        <dbReference type="Google" id="ProtNLM"/>
    </source>
</evidence>
<dbReference type="SUPFAM" id="SSF52096">
    <property type="entry name" value="ClpP/crotonase"/>
    <property type="match status" value="1"/>
</dbReference>
<accession>A0A834XXP7</accession>
<protein>
    <recommendedName>
        <fullName evidence="4">Enoyl-CoA hydratase</fullName>
    </recommendedName>
</protein>